<dbReference type="PANTHER" id="PTHR10704:SF44">
    <property type="entry name" value="LD35051P-RELATED"/>
    <property type="match status" value="1"/>
</dbReference>
<dbReference type="InterPro" id="IPR051135">
    <property type="entry name" value="Gal/GlcNAc/GalNAc_ST"/>
</dbReference>
<sequence length="704" mass="82296">MSRKIIISSISVAITVILVVHFMLYEDNIFPLDLMPWSREYDISEVTVNPNYTHTTEPTRTHQPGNILVLSSEGRSGSSFLGSLVASLGRNMYFFEPIRTLEYDIPSTITKEMMVTELRRIYHCEMRDNMIDSDSYKSTIYYQHTVGCGRPYRVMKRKKEEIRMARRICNRMPVKIIKTIRCRLQWISELLQDTELDLKVIHLVRDPRGILLSVHNSYGGDVSTHVCSSLFQDLQQQQYMKEKFPNSYFFVRYEDLCQDPYGKTSEIFRFLKGEGNVSSSTNSSSSASPSQDIPRCVREFLHTHMEKTVHNSYSTFRNTATTWQKWRSSISQKSLMTWERECSDVLHMMGHRIFGSEAYERTMSRRVSIFPIFVMFIIVFTCGWLSIALLVLESTCVEHVNRNYHTDRFQASKNLNDHQPLRKVVNHQELAEFNEHQPPHKVVNYHSAGRSGSSFLGSLVASLGRTMYIFEPIRTLPTNSTENYSTPDILSELKRDFKCKFLYSMREAEQFGETFYYRNSSDCGPPYQEIRKSIKAIQKASRVCNSLPVRIIKTIRCRLQWISELLQNTNMDLKVIHLMRDPRAVKLSMEKVYFTPPLRKSVCLNMLQDLQHKDYMLTHFPKRYMFMRCVQEFLHTHMHNAKGNPYSTYRNTATTWQKWRSSISQKSLMTWERECSDVLHMMGHRIFGSVDNARNLSLSLFVGA</sequence>
<feature type="transmembrane region" description="Helical" evidence="1">
    <location>
        <begin position="369"/>
        <end position="392"/>
    </location>
</feature>
<evidence type="ECO:0000313" key="4">
    <source>
        <dbReference type="Proteomes" id="UP000747542"/>
    </source>
</evidence>
<protein>
    <submittedName>
        <fullName evidence="3">Carbohydrate sulfotransferase 1-like 2</fullName>
    </submittedName>
</protein>
<dbReference type="GO" id="GO:0001517">
    <property type="term" value="F:N-acetylglucosamine 6-O-sulfotransferase activity"/>
    <property type="evidence" value="ECO:0007669"/>
    <property type="project" value="TreeGrafter"/>
</dbReference>
<dbReference type="InterPro" id="IPR000863">
    <property type="entry name" value="Sulfotransferase_dom"/>
</dbReference>
<keyword evidence="4" id="KW-1185">Reference proteome</keyword>
<evidence type="ECO:0000259" key="2">
    <source>
        <dbReference type="Pfam" id="PF00685"/>
    </source>
</evidence>
<keyword evidence="1" id="KW-0812">Transmembrane</keyword>
<evidence type="ECO:0000256" key="1">
    <source>
        <dbReference type="SAM" id="Phobius"/>
    </source>
</evidence>
<dbReference type="SUPFAM" id="SSF52540">
    <property type="entry name" value="P-loop containing nucleoside triphosphate hydrolases"/>
    <property type="match status" value="2"/>
</dbReference>
<accession>A0A8J5KGN5</accession>
<evidence type="ECO:0000313" key="3">
    <source>
        <dbReference type="EMBL" id="KAG7170803.1"/>
    </source>
</evidence>
<dbReference type="InterPro" id="IPR027417">
    <property type="entry name" value="P-loop_NTPase"/>
</dbReference>
<comment type="caution">
    <text evidence="3">The sequence shown here is derived from an EMBL/GenBank/DDBJ whole genome shotgun (WGS) entry which is preliminary data.</text>
</comment>
<organism evidence="3 4">
    <name type="scientific">Homarus americanus</name>
    <name type="common">American lobster</name>
    <dbReference type="NCBI Taxonomy" id="6706"/>
    <lineage>
        <taxon>Eukaryota</taxon>
        <taxon>Metazoa</taxon>
        <taxon>Ecdysozoa</taxon>
        <taxon>Arthropoda</taxon>
        <taxon>Crustacea</taxon>
        <taxon>Multicrustacea</taxon>
        <taxon>Malacostraca</taxon>
        <taxon>Eumalacostraca</taxon>
        <taxon>Eucarida</taxon>
        <taxon>Decapoda</taxon>
        <taxon>Pleocyemata</taxon>
        <taxon>Astacidea</taxon>
        <taxon>Nephropoidea</taxon>
        <taxon>Nephropidae</taxon>
        <taxon>Homarus</taxon>
    </lineage>
</organism>
<dbReference type="Proteomes" id="UP000747542">
    <property type="component" value="Unassembled WGS sequence"/>
</dbReference>
<dbReference type="GO" id="GO:0006044">
    <property type="term" value="P:N-acetylglucosamine metabolic process"/>
    <property type="evidence" value="ECO:0007669"/>
    <property type="project" value="TreeGrafter"/>
</dbReference>
<gene>
    <name evidence="3" type="primary">Chst1-L2</name>
    <name evidence="3" type="ORF">Hamer_G021183</name>
</gene>
<feature type="transmembrane region" description="Helical" evidence="1">
    <location>
        <begin position="6"/>
        <end position="25"/>
    </location>
</feature>
<dbReference type="AlphaFoldDB" id="A0A8J5KGN5"/>
<dbReference type="Pfam" id="PF00685">
    <property type="entry name" value="Sulfotransfer_1"/>
    <property type="match status" value="1"/>
</dbReference>
<keyword evidence="1" id="KW-0472">Membrane</keyword>
<keyword evidence="1" id="KW-1133">Transmembrane helix</keyword>
<dbReference type="Gene3D" id="3.40.50.300">
    <property type="entry name" value="P-loop containing nucleotide triphosphate hydrolases"/>
    <property type="match status" value="2"/>
</dbReference>
<feature type="domain" description="Sulfotransferase" evidence="2">
    <location>
        <begin position="194"/>
        <end position="291"/>
    </location>
</feature>
<dbReference type="GO" id="GO:0006790">
    <property type="term" value="P:sulfur compound metabolic process"/>
    <property type="evidence" value="ECO:0007669"/>
    <property type="project" value="TreeGrafter"/>
</dbReference>
<dbReference type="PANTHER" id="PTHR10704">
    <property type="entry name" value="CARBOHYDRATE SULFOTRANSFERASE"/>
    <property type="match status" value="1"/>
</dbReference>
<proteinExistence type="predicted"/>
<dbReference type="EMBL" id="JAHLQT010013493">
    <property type="protein sequence ID" value="KAG7170803.1"/>
    <property type="molecule type" value="Genomic_DNA"/>
</dbReference>
<feature type="non-terminal residue" evidence="3">
    <location>
        <position position="1"/>
    </location>
</feature>
<reference evidence="3" key="1">
    <citation type="journal article" date="2021" name="Sci. Adv.">
        <title>The American lobster genome reveals insights on longevity, neural, and immune adaptations.</title>
        <authorList>
            <person name="Polinski J.M."/>
            <person name="Zimin A.V."/>
            <person name="Clark K.F."/>
            <person name="Kohn A.B."/>
            <person name="Sadowski N."/>
            <person name="Timp W."/>
            <person name="Ptitsyn A."/>
            <person name="Khanna P."/>
            <person name="Romanova D.Y."/>
            <person name="Williams P."/>
            <person name="Greenwood S.J."/>
            <person name="Moroz L.L."/>
            <person name="Walt D.R."/>
            <person name="Bodnar A.G."/>
        </authorList>
    </citation>
    <scope>NUCLEOTIDE SEQUENCE</scope>
    <source>
        <strain evidence="3">GMGI-L3</strain>
    </source>
</reference>
<name>A0A8J5KGN5_HOMAM</name>